<evidence type="ECO:0000256" key="1">
    <source>
        <dbReference type="ARBA" id="ARBA00004196"/>
    </source>
</evidence>
<comment type="subcellular location">
    <subcellularLocation>
        <location evidence="1">Cell envelope</location>
    </subcellularLocation>
</comment>
<evidence type="ECO:0000313" key="6">
    <source>
        <dbReference type="EMBL" id="HIV23298.1"/>
    </source>
</evidence>
<organism evidence="6 7">
    <name type="scientific">Candidatus Merdiplasma excrementigallinarum</name>
    <dbReference type="NCBI Taxonomy" id="2840864"/>
    <lineage>
        <taxon>Bacteria</taxon>
        <taxon>Bacillati</taxon>
        <taxon>Bacillota</taxon>
        <taxon>Clostridia</taxon>
        <taxon>Lachnospirales</taxon>
        <taxon>Lachnospiraceae</taxon>
        <taxon>Lachnospiraceae incertae sedis</taxon>
        <taxon>Candidatus Merdiplasma</taxon>
    </lineage>
</organism>
<protein>
    <submittedName>
        <fullName evidence="6">ABC transporter substrate-binding protein</fullName>
    </submittedName>
</protein>
<evidence type="ECO:0000313" key="7">
    <source>
        <dbReference type="Proteomes" id="UP000886889"/>
    </source>
</evidence>
<dbReference type="GO" id="GO:0030246">
    <property type="term" value="F:carbohydrate binding"/>
    <property type="evidence" value="ECO:0007669"/>
    <property type="project" value="UniProtKB-ARBA"/>
</dbReference>
<reference evidence="6" key="1">
    <citation type="submission" date="2020-10" db="EMBL/GenBank/DDBJ databases">
        <authorList>
            <person name="Gilroy R."/>
        </authorList>
    </citation>
    <scope>NUCLEOTIDE SEQUENCE</scope>
    <source>
        <strain evidence="6">ChiBcec6-7307</strain>
    </source>
</reference>
<comment type="similarity">
    <text evidence="2">Belongs to the bacterial solute-binding protein 2 family.</text>
</comment>
<dbReference type="PANTHER" id="PTHR46847:SF3">
    <property type="entry name" value="GALACTOFURANOSE-BINDING PROTEIN YTFQ"/>
    <property type="match status" value="1"/>
</dbReference>
<dbReference type="AlphaFoldDB" id="A0A9D1NYA3"/>
<dbReference type="InterPro" id="IPR025997">
    <property type="entry name" value="SBP_2_dom"/>
</dbReference>
<reference evidence="6" key="2">
    <citation type="journal article" date="2021" name="PeerJ">
        <title>Extensive microbial diversity within the chicken gut microbiome revealed by metagenomics and culture.</title>
        <authorList>
            <person name="Gilroy R."/>
            <person name="Ravi A."/>
            <person name="Getino M."/>
            <person name="Pursley I."/>
            <person name="Horton D.L."/>
            <person name="Alikhan N.F."/>
            <person name="Baker D."/>
            <person name="Gharbi K."/>
            <person name="Hall N."/>
            <person name="Watson M."/>
            <person name="Adriaenssens E.M."/>
            <person name="Foster-Nyarko E."/>
            <person name="Jarju S."/>
            <person name="Secka A."/>
            <person name="Antonio M."/>
            <person name="Oren A."/>
            <person name="Chaudhuri R.R."/>
            <person name="La Ragione R."/>
            <person name="Hildebrand F."/>
            <person name="Pallen M.J."/>
        </authorList>
    </citation>
    <scope>NUCLEOTIDE SEQUENCE</scope>
    <source>
        <strain evidence="6">ChiBcec6-7307</strain>
    </source>
</reference>
<gene>
    <name evidence="6" type="ORF">IAC80_05095</name>
</gene>
<evidence type="ECO:0000256" key="2">
    <source>
        <dbReference type="ARBA" id="ARBA00007639"/>
    </source>
</evidence>
<evidence type="ECO:0000259" key="5">
    <source>
        <dbReference type="Pfam" id="PF13407"/>
    </source>
</evidence>
<dbReference type="Pfam" id="PF13407">
    <property type="entry name" value="Peripla_BP_4"/>
    <property type="match status" value="1"/>
</dbReference>
<feature type="domain" description="Periplasmic binding protein" evidence="5">
    <location>
        <begin position="53"/>
        <end position="289"/>
    </location>
</feature>
<dbReference type="PROSITE" id="PS51257">
    <property type="entry name" value="PROKAR_LIPOPROTEIN"/>
    <property type="match status" value="1"/>
</dbReference>
<evidence type="ECO:0000256" key="4">
    <source>
        <dbReference type="SAM" id="SignalP"/>
    </source>
</evidence>
<dbReference type="Gene3D" id="3.40.50.2300">
    <property type="match status" value="2"/>
</dbReference>
<feature type="chain" id="PRO_5038386152" evidence="4">
    <location>
        <begin position="23"/>
        <end position="341"/>
    </location>
</feature>
<dbReference type="SUPFAM" id="SSF53822">
    <property type="entry name" value="Periplasmic binding protein-like I"/>
    <property type="match status" value="1"/>
</dbReference>
<dbReference type="InterPro" id="IPR028082">
    <property type="entry name" value="Peripla_BP_I"/>
</dbReference>
<dbReference type="EMBL" id="DVOS01000043">
    <property type="protein sequence ID" value="HIV23298.1"/>
    <property type="molecule type" value="Genomic_DNA"/>
</dbReference>
<dbReference type="GO" id="GO:0030313">
    <property type="term" value="C:cell envelope"/>
    <property type="evidence" value="ECO:0007669"/>
    <property type="project" value="UniProtKB-SubCell"/>
</dbReference>
<name>A0A9D1NYA3_9FIRM</name>
<dbReference type="CDD" id="cd06309">
    <property type="entry name" value="PBP1_galactofuranose_YtfQ-like"/>
    <property type="match status" value="1"/>
</dbReference>
<keyword evidence="3 4" id="KW-0732">Signal</keyword>
<accession>A0A9D1NYA3</accession>
<dbReference type="PANTHER" id="PTHR46847">
    <property type="entry name" value="D-ALLOSE-BINDING PERIPLASMIC PROTEIN-RELATED"/>
    <property type="match status" value="1"/>
</dbReference>
<proteinExistence type="inferred from homology"/>
<sequence length="341" mass="37333">MRSRVKKGLLISALLLAGLGAAGCGREGEGLSAAGQGETSAAGRLITVGFSQLGSESDWRIANSESFVNTFTRENGYDLLLENAQQKQENQLKAIRKFVLQDVDYIVVAPIVESGWDSALQEAKNAGIPVILADRMVDADESLYTCYVGGNFVKEGEEAGRWLENYLKEQGRSEETINIVTLQGTPGASAAIGRTEGFANILEEHDNWNMLDMRNGEFTQAKGEEEMEDLLAAYEDIDVVVCQNDNMAFGAVDAIHAAGKTCGPKGDIVIISFDAVKAAFDYMIEGTIHVDFECNPLHGPRVAEIIQELEAGKTVDKIQYVDETYFDYTMDLEKLKEGRTY</sequence>
<feature type="signal peptide" evidence="4">
    <location>
        <begin position="1"/>
        <end position="22"/>
    </location>
</feature>
<dbReference type="Proteomes" id="UP000886889">
    <property type="component" value="Unassembled WGS sequence"/>
</dbReference>
<comment type="caution">
    <text evidence="6">The sequence shown here is derived from an EMBL/GenBank/DDBJ whole genome shotgun (WGS) entry which is preliminary data.</text>
</comment>
<evidence type="ECO:0000256" key="3">
    <source>
        <dbReference type="ARBA" id="ARBA00022729"/>
    </source>
</evidence>